<comment type="cofactor">
    <cofactor evidence="1">
        <name>Mo-bis(molybdopterin guanine dinucleotide)</name>
        <dbReference type="ChEBI" id="CHEBI:60539"/>
    </cofactor>
</comment>
<dbReference type="InterPro" id="IPR037949">
    <property type="entry name" value="MopB_CT_Acetylene-hydratase"/>
</dbReference>
<dbReference type="GO" id="GO:0046872">
    <property type="term" value="F:metal ion binding"/>
    <property type="evidence" value="ECO:0007669"/>
    <property type="project" value="UniProtKB-KW"/>
</dbReference>
<dbReference type="PANTHER" id="PTHR43742:SF6">
    <property type="entry name" value="OXIDOREDUCTASE YYAE-RELATED"/>
    <property type="match status" value="1"/>
</dbReference>
<reference evidence="9 10" key="1">
    <citation type="submission" date="2018-03" db="EMBL/GenBank/DDBJ databases">
        <title>Genome sequence of Moorella stamsii DSM 26217.</title>
        <authorList>
            <person name="Poehlein A."/>
            <person name="Daniel R."/>
        </authorList>
    </citation>
    <scope>NUCLEOTIDE SEQUENCE [LARGE SCALE GENOMIC DNA]</scope>
    <source>
        <strain evidence="10">DSM 26217</strain>
    </source>
</reference>
<dbReference type="PROSITE" id="PS00932">
    <property type="entry name" value="MOLYBDOPTERIN_PROK_3"/>
    <property type="match status" value="1"/>
</dbReference>
<accession>A0A9X7P5G3</accession>
<keyword evidence="6" id="KW-0408">Iron</keyword>
<dbReference type="InterPro" id="IPR006963">
    <property type="entry name" value="Mopterin_OxRdtase_4Fe-4S_dom"/>
</dbReference>
<dbReference type="Gene3D" id="2.20.25.90">
    <property type="entry name" value="ADC-like domains"/>
    <property type="match status" value="1"/>
</dbReference>
<evidence type="ECO:0000259" key="8">
    <source>
        <dbReference type="PROSITE" id="PS51669"/>
    </source>
</evidence>
<dbReference type="InterPro" id="IPR006655">
    <property type="entry name" value="Mopterin_OxRdtase_prok_CS"/>
</dbReference>
<dbReference type="InterPro" id="IPR006656">
    <property type="entry name" value="Mopterin_OxRdtase"/>
</dbReference>
<dbReference type="Pfam" id="PF04879">
    <property type="entry name" value="Molybdop_Fe4S4"/>
    <property type="match status" value="1"/>
</dbReference>
<evidence type="ECO:0000256" key="7">
    <source>
        <dbReference type="ARBA" id="ARBA00023014"/>
    </source>
</evidence>
<evidence type="ECO:0000313" key="9">
    <source>
        <dbReference type="EMBL" id="PRR71543.1"/>
    </source>
</evidence>
<keyword evidence="9" id="KW-0456">Lyase</keyword>
<dbReference type="GO" id="GO:0018818">
    <property type="term" value="F:acetylene hydratase activity"/>
    <property type="evidence" value="ECO:0007669"/>
    <property type="project" value="UniProtKB-EC"/>
</dbReference>
<dbReference type="InterPro" id="IPR006657">
    <property type="entry name" value="MoPterin_dinucl-bd_dom"/>
</dbReference>
<evidence type="ECO:0000256" key="2">
    <source>
        <dbReference type="ARBA" id="ARBA00010312"/>
    </source>
</evidence>
<evidence type="ECO:0000256" key="1">
    <source>
        <dbReference type="ARBA" id="ARBA00001942"/>
    </source>
</evidence>
<dbReference type="AlphaFoldDB" id="A0A9X7P5G3"/>
<evidence type="ECO:0000256" key="4">
    <source>
        <dbReference type="ARBA" id="ARBA00022723"/>
    </source>
</evidence>
<evidence type="ECO:0000256" key="6">
    <source>
        <dbReference type="ARBA" id="ARBA00023004"/>
    </source>
</evidence>
<evidence type="ECO:0000313" key="10">
    <source>
        <dbReference type="Proteomes" id="UP000239430"/>
    </source>
</evidence>
<dbReference type="InterPro" id="IPR009010">
    <property type="entry name" value="Asp_de-COase-like_dom_sf"/>
</dbReference>
<keyword evidence="5" id="KW-0560">Oxidoreductase</keyword>
<feature type="domain" description="4Fe-4S Mo/W bis-MGD-type" evidence="8">
    <location>
        <begin position="21"/>
        <end position="82"/>
    </location>
</feature>
<keyword evidence="3" id="KW-0500">Molybdenum</keyword>
<dbReference type="InterPro" id="IPR041930">
    <property type="entry name" value="Acetylene_hydratase"/>
</dbReference>
<dbReference type="Pfam" id="PF01568">
    <property type="entry name" value="Molydop_binding"/>
    <property type="match status" value="1"/>
</dbReference>
<gene>
    <name evidence="9" type="ORF">MOST_23810</name>
</gene>
<dbReference type="CDD" id="cd02759">
    <property type="entry name" value="MopB_Acetylene-hydratase"/>
    <property type="match status" value="1"/>
</dbReference>
<comment type="caution">
    <text evidence="9">The sequence shown here is derived from an EMBL/GenBank/DDBJ whole genome shotgun (WGS) entry which is preliminary data.</text>
</comment>
<dbReference type="GO" id="GO:0043546">
    <property type="term" value="F:molybdopterin cofactor binding"/>
    <property type="evidence" value="ECO:0007669"/>
    <property type="project" value="InterPro"/>
</dbReference>
<proteinExistence type="inferred from homology"/>
<keyword evidence="10" id="KW-1185">Reference proteome</keyword>
<dbReference type="CDD" id="cd02781">
    <property type="entry name" value="MopB_CT_Acetylene-hydratase"/>
    <property type="match status" value="1"/>
</dbReference>
<keyword evidence="7" id="KW-0411">Iron-sulfur</keyword>
<name>A0A9X7P5G3_9FIRM</name>
<dbReference type="Pfam" id="PF00384">
    <property type="entry name" value="Molybdopterin"/>
    <property type="match status" value="1"/>
</dbReference>
<keyword evidence="4" id="KW-0479">Metal-binding</keyword>
<dbReference type="GO" id="GO:0016491">
    <property type="term" value="F:oxidoreductase activity"/>
    <property type="evidence" value="ECO:0007669"/>
    <property type="project" value="UniProtKB-KW"/>
</dbReference>
<dbReference type="SUPFAM" id="SSF50692">
    <property type="entry name" value="ADC-like"/>
    <property type="match status" value="1"/>
</dbReference>
<dbReference type="EMBL" id="PVXL01000054">
    <property type="protein sequence ID" value="PRR71543.1"/>
    <property type="molecule type" value="Genomic_DNA"/>
</dbReference>
<dbReference type="GO" id="GO:0051536">
    <property type="term" value="F:iron-sulfur cluster binding"/>
    <property type="evidence" value="ECO:0007669"/>
    <property type="project" value="UniProtKB-KW"/>
</dbReference>
<sequence>MASVALYYNKASEWKKTLADGTEVIRTCAWSPPGCHGVGCGLRLYVKDGNLVKVEGDPEHPITKGRLCVRCLALKEYIYHPDRLKYPMKRTGRRGENKWERISWDEAYDIIIAKTREIAAKYGQESIIVFCGTGRQAVRFQYALATMALGTPNVCYSQSGWSCKGPRDTACLYLLGAGYTEFDYAAGLPGRYDDPEFVLPKYVLLWGKEPLRSNADGTWGHALIEMMKRGTKVIMADPRMNWLATRSEHVMRLRPGTDTALALALLHVIINEGLYDREFVEKWTHGFEELKQRVQQYPPSWAAEVTEVPEEQIIEVARILGTAKPWGLCMGLACDQNPNGVQLTHALIALAAITGNLDVPGGTVVGRPMVMDFGSNAPLPQELMDKVIGQKEYPALALLLNTTHPDLTLDTLETGKPYELKMAWISSTNLLAPTNSAQPKRWYDALRKLEFIVATDTFFNPTIMALADLVLPLSTFAEHDGIVLNHQGGTMGIIGAINKAIRVGECKSDLEIVMELGKRINLEAFAGEKWENTEKYLDNELKYLGMTFNELREKVCVQQHIQYYKHEKGLIRPDGQPGFNTTTGKIELYSLMLEALGEDPLPYYEEPRFSPVSRPDLAREYPLILTTGARNYAYFHSEQRQIPSLRELVPDPLVEIHPETAAKLGIKDCDWVWIENLWGRCKQKAKVTPIVKPNVVAAAHGWWFPEKEADAPSLFGVWEANVNCLIPHKEIGKLGFGAYYKSIPCKVYKAD</sequence>
<dbReference type="Proteomes" id="UP000239430">
    <property type="component" value="Unassembled WGS sequence"/>
</dbReference>
<evidence type="ECO:0000256" key="3">
    <source>
        <dbReference type="ARBA" id="ARBA00022505"/>
    </source>
</evidence>
<protein>
    <submittedName>
        <fullName evidence="9">Acetylene hydratase</fullName>
        <ecNumber evidence="9">4.2.1.112</ecNumber>
    </submittedName>
</protein>
<organism evidence="9 10">
    <name type="scientific">Neomoorella stamsii</name>
    <dbReference type="NCBI Taxonomy" id="1266720"/>
    <lineage>
        <taxon>Bacteria</taxon>
        <taxon>Bacillati</taxon>
        <taxon>Bacillota</taxon>
        <taxon>Clostridia</taxon>
        <taxon>Neomoorellales</taxon>
        <taxon>Neomoorellaceae</taxon>
        <taxon>Neomoorella</taxon>
    </lineage>
</organism>
<dbReference type="SMART" id="SM00926">
    <property type="entry name" value="Molybdop_Fe4S4"/>
    <property type="match status" value="1"/>
</dbReference>
<dbReference type="Gene3D" id="3.40.50.740">
    <property type="match status" value="1"/>
</dbReference>
<dbReference type="SUPFAM" id="SSF53706">
    <property type="entry name" value="Formate dehydrogenase/DMSO reductase, domains 1-3"/>
    <property type="match status" value="1"/>
</dbReference>
<dbReference type="RefSeq" id="WP_208974797.1">
    <property type="nucleotide sequence ID" value="NZ_PVXL01000054.1"/>
</dbReference>
<dbReference type="Gene3D" id="3.40.228.10">
    <property type="entry name" value="Dimethylsulfoxide Reductase, domain 2"/>
    <property type="match status" value="1"/>
</dbReference>
<comment type="similarity">
    <text evidence="2">Belongs to the prokaryotic molybdopterin-containing oxidoreductase family.</text>
</comment>
<evidence type="ECO:0000256" key="5">
    <source>
        <dbReference type="ARBA" id="ARBA00023002"/>
    </source>
</evidence>
<dbReference type="PANTHER" id="PTHR43742">
    <property type="entry name" value="TRIMETHYLAMINE-N-OXIDE REDUCTASE"/>
    <property type="match status" value="1"/>
</dbReference>
<dbReference type="Gene3D" id="2.40.40.20">
    <property type="match status" value="1"/>
</dbReference>
<dbReference type="PROSITE" id="PS51669">
    <property type="entry name" value="4FE4S_MOW_BIS_MGD"/>
    <property type="match status" value="1"/>
</dbReference>
<dbReference type="InterPro" id="IPR050612">
    <property type="entry name" value="Prok_Mopterin_Oxidored"/>
</dbReference>
<dbReference type="EC" id="4.2.1.112" evidence="9"/>